<dbReference type="CDD" id="cd00635">
    <property type="entry name" value="PLPDE_III_YBL036c_like"/>
    <property type="match status" value="1"/>
</dbReference>
<evidence type="ECO:0000256" key="3">
    <source>
        <dbReference type="RuleBase" id="RU004514"/>
    </source>
</evidence>
<reference evidence="6" key="3">
    <citation type="journal article" date="2023" name="Microbiol. Resour. Announc.">
        <title>Draft Genome Sequence of Granulicatella sp. Strain S8, Isolated from a Marine Fish, Seriola quinqueradiata.</title>
        <authorList>
            <person name="Lee M."/>
            <person name="Farooq A."/>
            <person name="Jeong J.B."/>
            <person name="Jung M.Y."/>
        </authorList>
    </citation>
    <scope>NUCLEOTIDE SEQUENCE</scope>
    <source>
        <strain evidence="6">S8</strain>
    </source>
</reference>
<proteinExistence type="inferred from homology"/>
<comment type="function">
    <text evidence="2">Pyridoxal 5'-phosphate (PLP)-binding protein, which is involved in PLP homeostasis.</text>
</comment>
<sequence length="228" mass="26515">MTEIEWNVERIKSSIQDACQAANRLREDVQEIVVTKNRTVDEIQEMYSLGFRHFAENRVEKLLERQAEFPQDDIVWHLIGPLQSRKVKKIIDQIDYFHALDRMSIAEEINKRASKRIPCFIEVNISKEESKHGFEKDQVINTCLQLLDYPMIKLEGLMTMAPLNASSSQIEGYFQELRELKEKLELELDDLESPLSLSMGMSNDYPIAISQGTNYLRIGTAWFTNNKN</sequence>
<feature type="modified residue" description="N6-(pyridoxal phosphate)lysine" evidence="2">
    <location>
        <position position="36"/>
    </location>
</feature>
<name>A0ABT1WNG8_9LACT</name>
<dbReference type="InterPro" id="IPR029066">
    <property type="entry name" value="PLP-binding_barrel"/>
</dbReference>
<feature type="domain" description="Alanine racemase N-terminal" evidence="5">
    <location>
        <begin position="39"/>
        <end position="223"/>
    </location>
</feature>
<feature type="coiled-coil region" evidence="4">
    <location>
        <begin position="163"/>
        <end position="194"/>
    </location>
</feature>
<dbReference type="RefSeq" id="WP_256945201.1">
    <property type="nucleotide sequence ID" value="NZ_JANHNZ010000004.1"/>
</dbReference>
<evidence type="ECO:0000256" key="1">
    <source>
        <dbReference type="ARBA" id="ARBA00022898"/>
    </source>
</evidence>
<evidence type="ECO:0000313" key="6">
    <source>
        <dbReference type="EMBL" id="MCQ9210087.1"/>
    </source>
</evidence>
<dbReference type="PANTHER" id="PTHR10146">
    <property type="entry name" value="PROLINE SYNTHETASE CO-TRANSCRIBED BACTERIAL HOMOLOG PROTEIN"/>
    <property type="match status" value="1"/>
</dbReference>
<comment type="similarity">
    <text evidence="2 3">Belongs to the pyridoxal phosphate-binding protein YggS/PROSC family.</text>
</comment>
<reference evidence="6" key="1">
    <citation type="submission" date="2022-07" db="EMBL/GenBank/DDBJ databases">
        <authorList>
            <person name="Jung M.-Y."/>
            <person name="Lee M."/>
        </authorList>
    </citation>
    <scope>NUCLEOTIDE SEQUENCE</scope>
    <source>
        <strain evidence="6">S8</strain>
    </source>
</reference>
<dbReference type="PIRSF" id="PIRSF004848">
    <property type="entry name" value="YBL036c_PLPDEIII"/>
    <property type="match status" value="1"/>
</dbReference>
<dbReference type="SUPFAM" id="SSF51419">
    <property type="entry name" value="PLP-binding barrel"/>
    <property type="match status" value="1"/>
</dbReference>
<dbReference type="HAMAP" id="MF_02087">
    <property type="entry name" value="PLP_homeostasis"/>
    <property type="match status" value="1"/>
</dbReference>
<reference evidence="6" key="2">
    <citation type="journal article" date="2023" name="Curr. Microbiol.">
        <title>Granulicatella seriolae sp. nov., a Novel Facultative Anaerobe Isolated from Yellowtail Marine Fish.</title>
        <authorList>
            <person name="Lee M."/>
            <person name="Choi Y.J."/>
            <person name="Farooq A."/>
            <person name="Jeong J.B."/>
            <person name="Jung M.Y."/>
        </authorList>
    </citation>
    <scope>NUCLEOTIDE SEQUENCE</scope>
    <source>
        <strain evidence="6">S8</strain>
    </source>
</reference>
<dbReference type="EMBL" id="JANHNZ010000004">
    <property type="protein sequence ID" value="MCQ9210087.1"/>
    <property type="molecule type" value="Genomic_DNA"/>
</dbReference>
<dbReference type="NCBIfam" id="TIGR00044">
    <property type="entry name" value="YggS family pyridoxal phosphate-dependent enzyme"/>
    <property type="match status" value="1"/>
</dbReference>
<dbReference type="InterPro" id="IPR001608">
    <property type="entry name" value="Ala_racemase_N"/>
</dbReference>
<keyword evidence="1 2" id="KW-0663">Pyridoxal phosphate</keyword>
<evidence type="ECO:0000259" key="5">
    <source>
        <dbReference type="Pfam" id="PF01168"/>
    </source>
</evidence>
<evidence type="ECO:0000256" key="4">
    <source>
        <dbReference type="SAM" id="Coils"/>
    </source>
</evidence>
<evidence type="ECO:0000313" key="7">
    <source>
        <dbReference type="Proteomes" id="UP001059480"/>
    </source>
</evidence>
<accession>A0ABT1WNG8</accession>
<dbReference type="InterPro" id="IPR011078">
    <property type="entry name" value="PyrdxlP_homeostasis"/>
</dbReference>
<protein>
    <recommendedName>
        <fullName evidence="2">Pyridoxal phosphate homeostasis protein</fullName>
        <shortName evidence="2">PLP homeostasis protein</shortName>
    </recommendedName>
</protein>
<gene>
    <name evidence="6" type="ORF">NPA36_05935</name>
</gene>
<dbReference type="Gene3D" id="3.20.20.10">
    <property type="entry name" value="Alanine racemase"/>
    <property type="match status" value="1"/>
</dbReference>
<dbReference type="Proteomes" id="UP001059480">
    <property type="component" value="Unassembled WGS sequence"/>
</dbReference>
<evidence type="ECO:0000256" key="2">
    <source>
        <dbReference type="HAMAP-Rule" id="MF_02087"/>
    </source>
</evidence>
<comment type="caution">
    <text evidence="6">The sequence shown here is derived from an EMBL/GenBank/DDBJ whole genome shotgun (WGS) entry which is preliminary data.</text>
</comment>
<dbReference type="PANTHER" id="PTHR10146:SF14">
    <property type="entry name" value="PYRIDOXAL PHOSPHATE HOMEOSTASIS PROTEIN"/>
    <property type="match status" value="1"/>
</dbReference>
<keyword evidence="4" id="KW-0175">Coiled coil</keyword>
<dbReference type="Pfam" id="PF01168">
    <property type="entry name" value="Ala_racemase_N"/>
    <property type="match status" value="1"/>
</dbReference>
<organism evidence="6 7">
    <name type="scientific">Granulicatella seriolae</name>
    <dbReference type="NCBI Taxonomy" id="2967226"/>
    <lineage>
        <taxon>Bacteria</taxon>
        <taxon>Bacillati</taxon>
        <taxon>Bacillota</taxon>
        <taxon>Bacilli</taxon>
        <taxon>Lactobacillales</taxon>
        <taxon>Carnobacteriaceae</taxon>
        <taxon>Granulicatella</taxon>
    </lineage>
</organism>
<keyword evidence="7" id="KW-1185">Reference proteome</keyword>